<dbReference type="GO" id="GO:0020037">
    <property type="term" value="F:heme binding"/>
    <property type="evidence" value="ECO:0007669"/>
    <property type="project" value="InterPro"/>
</dbReference>
<organism evidence="2 3">
    <name type="scientific">Cylicostephanus goldi</name>
    <name type="common">Nematode worm</name>
    <dbReference type="NCBI Taxonomy" id="71465"/>
    <lineage>
        <taxon>Eukaryota</taxon>
        <taxon>Metazoa</taxon>
        <taxon>Ecdysozoa</taxon>
        <taxon>Nematoda</taxon>
        <taxon>Chromadorea</taxon>
        <taxon>Rhabditida</taxon>
        <taxon>Rhabditina</taxon>
        <taxon>Rhabditomorpha</taxon>
        <taxon>Strongyloidea</taxon>
        <taxon>Strongylidae</taxon>
        <taxon>Cylicostephanus</taxon>
    </lineage>
</organism>
<dbReference type="PANTHER" id="PTHR11475">
    <property type="entry name" value="OXIDASE/PEROXIDASE"/>
    <property type="match status" value="1"/>
</dbReference>
<keyword evidence="3" id="KW-1185">Reference proteome</keyword>
<dbReference type="InterPro" id="IPR037120">
    <property type="entry name" value="Haem_peroxidase_sf_animal"/>
</dbReference>
<dbReference type="Gene3D" id="1.10.640.10">
    <property type="entry name" value="Haem peroxidase domain superfamily, animal type"/>
    <property type="match status" value="1"/>
</dbReference>
<evidence type="ECO:0000313" key="3">
    <source>
        <dbReference type="Proteomes" id="UP000271889"/>
    </source>
</evidence>
<accession>A0A3P7QBG7</accession>
<sequence>MRGRDNGLPSYNVLRRTFNLPEKKWETINEKLYEERKELFDQLAGLYGDINYLDAYVGGMLEGDNGPGELFKAIIMDQFERLRDSDR</sequence>
<gene>
    <name evidence="2" type="ORF">CGOC_LOCUS10835</name>
</gene>
<evidence type="ECO:0000313" key="2">
    <source>
        <dbReference type="EMBL" id="VDN28036.1"/>
    </source>
</evidence>
<dbReference type="Proteomes" id="UP000271889">
    <property type="component" value="Unassembled WGS sequence"/>
</dbReference>
<keyword evidence="1" id="KW-0575">Peroxidase</keyword>
<dbReference type="InterPro" id="IPR019791">
    <property type="entry name" value="Haem_peroxidase_animal"/>
</dbReference>
<dbReference type="SUPFAM" id="SSF48113">
    <property type="entry name" value="Heme-dependent peroxidases"/>
    <property type="match status" value="1"/>
</dbReference>
<keyword evidence="1" id="KW-0560">Oxidoreductase</keyword>
<protein>
    <submittedName>
        <fullName evidence="2">Uncharacterized protein</fullName>
    </submittedName>
</protein>
<evidence type="ECO:0000256" key="1">
    <source>
        <dbReference type="ARBA" id="ARBA00022559"/>
    </source>
</evidence>
<proteinExistence type="predicted"/>
<dbReference type="PROSITE" id="PS50292">
    <property type="entry name" value="PEROXIDASE_3"/>
    <property type="match status" value="1"/>
</dbReference>
<dbReference type="AlphaFoldDB" id="A0A3P7QBG7"/>
<dbReference type="InterPro" id="IPR010255">
    <property type="entry name" value="Haem_peroxidase_sf"/>
</dbReference>
<dbReference type="EMBL" id="UYRV01113163">
    <property type="protein sequence ID" value="VDN28036.1"/>
    <property type="molecule type" value="Genomic_DNA"/>
</dbReference>
<dbReference type="GO" id="GO:0004601">
    <property type="term" value="F:peroxidase activity"/>
    <property type="evidence" value="ECO:0007669"/>
    <property type="project" value="UniProtKB-KW"/>
</dbReference>
<dbReference type="OrthoDB" id="5793656at2759"/>
<reference evidence="2 3" key="1">
    <citation type="submission" date="2018-11" db="EMBL/GenBank/DDBJ databases">
        <authorList>
            <consortium name="Pathogen Informatics"/>
        </authorList>
    </citation>
    <scope>NUCLEOTIDE SEQUENCE [LARGE SCALE GENOMIC DNA]</scope>
</reference>
<name>A0A3P7QBG7_CYLGO</name>
<dbReference type="PANTHER" id="PTHR11475:SF144">
    <property type="entry name" value="NAD(P)H OXIDASE (H2O2-FORMING)"/>
    <property type="match status" value="1"/>
</dbReference>
<dbReference type="Pfam" id="PF03098">
    <property type="entry name" value="An_peroxidase"/>
    <property type="match status" value="1"/>
</dbReference>
<dbReference type="GO" id="GO:0006979">
    <property type="term" value="P:response to oxidative stress"/>
    <property type="evidence" value="ECO:0007669"/>
    <property type="project" value="InterPro"/>
</dbReference>